<dbReference type="Proteomes" id="UP001243375">
    <property type="component" value="Unassembled WGS sequence"/>
</dbReference>
<gene>
    <name evidence="1" type="ORF">QFC22_003066</name>
</gene>
<reference evidence="1" key="1">
    <citation type="submission" date="2023-04" db="EMBL/GenBank/DDBJ databases">
        <title>Draft Genome sequencing of Naganishia species isolated from polar environments using Oxford Nanopore Technology.</title>
        <authorList>
            <person name="Leo P."/>
            <person name="Venkateswaran K."/>
        </authorList>
    </citation>
    <scope>NUCLEOTIDE SEQUENCE</scope>
    <source>
        <strain evidence="1">MNA-CCFEE 5425</strain>
    </source>
</reference>
<sequence>MATTSPSTHINQPAPAPIRAHTHEQQRLFLGPLPAASLASDRVNKARRRYWNLGSNRRSAGNDAETRRRRSSDDAGLVQETTSPRGLHFSLPAFRRSRSESVSAVEEEEFDTTITQPDGSFFTIGQEFRKPTERAVPAEGDHGDDPILPPVIFVNEAIVNPTTGSNHLEATDEQETSAHAKPARPPAKPISRPSLYPRTTTDRLSYQTARSQVTNRNDDVSFSAILGSTGRTVVDTPATMATTKTGTTDFFSARSEVIVSSSDDDDDDDDDDRSTIKTTQKHPESIKSNDPVLRSEYMSAPVVSTSPDQVISPTAASSRFSTKLRSALRNGSNRFKSLEEEGDPADYESKSWGKKRTVQFPLSTSSSSENPNFGQQPSTSIRGLAPSYTGSTSAHPFIAPSPSTSASDPTLCSPDEQMPAAPREVLARTGSSVAGTSAGVVEAARKKKKREKEVLGGGGVGGGGGGASSEVHVEVADVPMGGREEEDVDDDPRKIILRDRMLVAVGRNSHPHLTGYNEREARRKPSERVKAIEEYLVVYRKGWVELHKEWSTPIGRTFRKHKRLCFAIPLLSTVTTFSMFSRRDLSFALCLDNVILREEVEKADEASPHHQPGSSSPHTMEVKSRRRKVVNRMKKTKEFKWVQERAEKNRSLVFVFIGRERTRMLDWCWEIWKELGGQIPEQLRVHIPIFESVIDLPRPREDYAGSPATLQAFSRSRILLDVFTTLRSQLPDYDEFVKREMARSGQHSLRLELAWETGMHLDWIPSFAEWSVEDQERRWAVLSGLTMDELSDGMQLSEPCAIEGILHRLSGAKTVSGKRRVYVHTQSGYLLSTSTRHAQAPLPPYPHSVEDAVMRDAYFADEQIRTAHNMLHSDGLIDFRSIVRIIPPKDSLEQVFDREGPETGKGAGAGTTLETTLRRLTDSQFVVVLSSNEIVLLEADGQQVADEWVRRLTALCKYWTHRQRVE</sequence>
<name>A0ACC2XBQ2_9TREE</name>
<evidence type="ECO:0000313" key="2">
    <source>
        <dbReference type="Proteomes" id="UP001243375"/>
    </source>
</evidence>
<comment type="caution">
    <text evidence="1">The sequence shown here is derived from an EMBL/GenBank/DDBJ whole genome shotgun (WGS) entry which is preliminary data.</text>
</comment>
<accession>A0ACC2XBQ2</accession>
<protein>
    <submittedName>
        <fullName evidence="1">Uncharacterized protein</fullName>
    </submittedName>
</protein>
<organism evidence="1 2">
    <name type="scientific">Naganishia vaughanmartiniae</name>
    <dbReference type="NCBI Taxonomy" id="1424756"/>
    <lineage>
        <taxon>Eukaryota</taxon>
        <taxon>Fungi</taxon>
        <taxon>Dikarya</taxon>
        <taxon>Basidiomycota</taxon>
        <taxon>Agaricomycotina</taxon>
        <taxon>Tremellomycetes</taxon>
        <taxon>Filobasidiales</taxon>
        <taxon>Filobasidiaceae</taxon>
        <taxon>Naganishia</taxon>
    </lineage>
</organism>
<keyword evidence="2" id="KW-1185">Reference proteome</keyword>
<evidence type="ECO:0000313" key="1">
    <source>
        <dbReference type="EMBL" id="KAJ9120167.1"/>
    </source>
</evidence>
<dbReference type="EMBL" id="JASBWU010000007">
    <property type="protein sequence ID" value="KAJ9120167.1"/>
    <property type="molecule type" value="Genomic_DNA"/>
</dbReference>
<proteinExistence type="predicted"/>